<dbReference type="OrthoDB" id="10263554at2759"/>
<protein>
    <submittedName>
        <fullName evidence="2">Uncharacterized protein</fullName>
    </submittedName>
</protein>
<evidence type="ECO:0000313" key="3">
    <source>
        <dbReference type="Proteomes" id="UP000494256"/>
    </source>
</evidence>
<accession>A0A8S1AVK9</accession>
<evidence type="ECO:0000313" key="2">
    <source>
        <dbReference type="EMBL" id="CAB3252588.1"/>
    </source>
</evidence>
<feature type="compositionally biased region" description="Basic and acidic residues" evidence="1">
    <location>
        <begin position="74"/>
        <end position="83"/>
    </location>
</feature>
<dbReference type="AlphaFoldDB" id="A0A8S1AVK9"/>
<evidence type="ECO:0000256" key="1">
    <source>
        <dbReference type="SAM" id="MobiDB-lite"/>
    </source>
</evidence>
<organism evidence="2 3">
    <name type="scientific">Arctia plantaginis</name>
    <name type="common">Wood tiger moth</name>
    <name type="synonym">Phalaena plantaginis</name>
    <dbReference type="NCBI Taxonomy" id="874455"/>
    <lineage>
        <taxon>Eukaryota</taxon>
        <taxon>Metazoa</taxon>
        <taxon>Ecdysozoa</taxon>
        <taxon>Arthropoda</taxon>
        <taxon>Hexapoda</taxon>
        <taxon>Insecta</taxon>
        <taxon>Pterygota</taxon>
        <taxon>Neoptera</taxon>
        <taxon>Endopterygota</taxon>
        <taxon>Lepidoptera</taxon>
        <taxon>Glossata</taxon>
        <taxon>Ditrysia</taxon>
        <taxon>Noctuoidea</taxon>
        <taxon>Erebidae</taxon>
        <taxon>Arctiinae</taxon>
        <taxon>Arctia</taxon>
    </lineage>
</organism>
<proteinExistence type="predicted"/>
<gene>
    <name evidence="2" type="ORF">APLA_LOCUS14055</name>
</gene>
<reference evidence="2 3" key="1">
    <citation type="submission" date="2020-04" db="EMBL/GenBank/DDBJ databases">
        <authorList>
            <person name="Wallbank WR R."/>
            <person name="Pardo Diaz C."/>
            <person name="Kozak K."/>
            <person name="Martin S."/>
            <person name="Jiggins C."/>
            <person name="Moest M."/>
            <person name="Warren A I."/>
            <person name="Byers J.R.P. K."/>
            <person name="Montejo-Kovacevich G."/>
            <person name="Yen C E."/>
        </authorList>
    </citation>
    <scope>NUCLEOTIDE SEQUENCE [LARGE SCALE GENOMIC DNA]</scope>
</reference>
<sequence length="121" mass="13551">MGSNPQPHLQVSLLSNRRHGRRRDNPRSSGESSDTESAVGGRERSRIAQISARMRSVLPKAKDKVQATETQMETEEKAEEKKGIVYAELALGDQTSTEKPQPPSTEYAEIVYNEQPKENKE</sequence>
<feature type="region of interest" description="Disordered" evidence="1">
    <location>
        <begin position="1"/>
        <end position="121"/>
    </location>
</feature>
<comment type="caution">
    <text evidence="2">The sequence shown here is derived from an EMBL/GenBank/DDBJ whole genome shotgun (WGS) entry which is preliminary data.</text>
</comment>
<name>A0A8S1AVK9_ARCPL</name>
<dbReference type="EMBL" id="CADEBD010000370">
    <property type="protein sequence ID" value="CAB3252588.1"/>
    <property type="molecule type" value="Genomic_DNA"/>
</dbReference>
<dbReference type="Proteomes" id="UP000494256">
    <property type="component" value="Unassembled WGS sequence"/>
</dbReference>